<evidence type="ECO:0000256" key="2">
    <source>
        <dbReference type="ARBA" id="ARBA00022801"/>
    </source>
</evidence>
<name>A0ABS6K2G4_9FIRM</name>
<feature type="compositionally biased region" description="Low complexity" evidence="4">
    <location>
        <begin position="76"/>
        <end position="118"/>
    </location>
</feature>
<evidence type="ECO:0000256" key="3">
    <source>
        <dbReference type="ARBA" id="ARBA00023295"/>
    </source>
</evidence>
<evidence type="ECO:0000256" key="1">
    <source>
        <dbReference type="ARBA" id="ARBA00010646"/>
    </source>
</evidence>
<dbReference type="Gene3D" id="3.20.20.80">
    <property type="entry name" value="Glycosidases"/>
    <property type="match status" value="1"/>
</dbReference>
<dbReference type="InterPro" id="IPR017853">
    <property type="entry name" value="GH"/>
</dbReference>
<dbReference type="Gene3D" id="2.60.40.3760">
    <property type="match status" value="7"/>
</dbReference>
<organism evidence="5 6">
    <name type="scientific">Diplocloster modestus</name>
    <dbReference type="NCBI Taxonomy" id="2850322"/>
    <lineage>
        <taxon>Bacteria</taxon>
        <taxon>Bacillati</taxon>
        <taxon>Bacillota</taxon>
        <taxon>Clostridia</taxon>
        <taxon>Lachnospirales</taxon>
        <taxon>Lachnospiraceae</taxon>
        <taxon>Diplocloster</taxon>
    </lineage>
</organism>
<dbReference type="Pfam" id="PF08481">
    <property type="entry name" value="GBS_Bsp-like"/>
    <property type="match status" value="7"/>
</dbReference>
<evidence type="ECO:0000313" key="5">
    <source>
        <dbReference type="EMBL" id="MBU9724634.1"/>
    </source>
</evidence>
<protein>
    <submittedName>
        <fullName evidence="5">GBS Bsp-like repeat-containing protein</fullName>
    </submittedName>
</protein>
<dbReference type="CDD" id="cd06414">
    <property type="entry name" value="GH25_LytC-like"/>
    <property type="match status" value="1"/>
</dbReference>
<dbReference type="PROSITE" id="PS51904">
    <property type="entry name" value="GLYCOSYL_HYDROL_F25_2"/>
    <property type="match status" value="1"/>
</dbReference>
<sequence>MLKNGHKRIFKTSFMKRLICFTLTAYLIFGDSGFLTTVFALESSENSIDIKTEGQNILSKVPTDISDVPEVPTKSPVESETPKVTETPEVTETPKVTETPEVTETPKVTETPEVTETPKAPETDKPASDDKSEVMEKSIADIEVLDNKGNSLISFNRDVLTYEISIPSSTLNINIEYVIQEGINQTVHNIVADNLQMGKNEIIIYEDDNIGTYKLIINIYDESSDENTLDKNTEDILASTDYLNNVQPIEIKDKDDHNGTFKIQYRINDKTEKLSQLKAAVWSEANGQDDLKWYTLTNEGDVWETYVDSADHGYDQGNYFIHLYVVDNEGVSTCINTTSVDVLRDDNELSLSVWANDKQSHIAARLESRFFDKDIEEVEFAVWSDVNGQDDLKWYNAVQKSENDWEAVFAVADHKSSIGNYQVHAYTKNKSGEMKCVSTGKVTISGITSSGIKITDQNDKNGTFRVEVGNITSPADLTSVRVAVWSEINGQDDLKWYNLKKNDSGWFADIDSGNHGYDQGNYQVHLYAEDSRNINVCLDTKTVTIHSENSSVNMTVWTNDTQSHIAARLQNAFFDRDIVNVKFAVWSEVNGQDDLKWYDATKASNSSWEAVFAVADHKGSVGKYQIHAYTVSKSGIMKCIQTGNIVINGLSGGSIRIAEQDNVKGTFRVWADNIKSPSKIISATVAVWSEVNGQDDLRWYSMKKSGDSWYVDIDSGNHGFDKGNYQVHLYANDSRNVSQCLDTKTVKVSSSTDNLKMKVWTDDSQAYIAARIENARFDRNITDVQFAVWSEVNGQDDLKWYSGKKVNDSTWEGVFAVAAHLGSTGVYQVHAYTVDKKGMKQCISTSSVYIGGIYATSAREIENDSYKGQAKLALGGLTSPARITNVSAAVWSENNGQDDLRWYSPTLINGEWIVMVDAYYHGYVKGNYKVHYYATDERGVTQLVADMTVGISVSQDYLNANALWGIDVSRHQKEINWGAVRSSGVDFAMIRSGYGKDSGQEDPYFRQNIMQARANGIRVGVYHYSYADSVERARAEAEYCLSIIRPYGGLDFPVAFDFEESSRKKKELRDENTDIVIAFCTVLRNAGYKTSLYSGANMLNNYIDCNRVRDNGIDLWVAHYGVSEPRINYPYEMWQYTSSGKIAGIDGNVDLNYSYKKY</sequence>
<proteinExistence type="inferred from homology"/>
<dbReference type="PANTHER" id="PTHR34135">
    <property type="entry name" value="LYSOZYME"/>
    <property type="match status" value="1"/>
</dbReference>
<dbReference type="InterPro" id="IPR018077">
    <property type="entry name" value="Glyco_hydro_fam25_subgr"/>
</dbReference>
<reference evidence="5 6" key="1">
    <citation type="submission" date="2021-06" db="EMBL/GenBank/DDBJ databases">
        <title>Description of novel taxa of the family Lachnospiraceae.</title>
        <authorList>
            <person name="Chaplin A.V."/>
            <person name="Sokolova S.R."/>
            <person name="Pikina A.P."/>
            <person name="Korzhanova M."/>
            <person name="Belova V."/>
            <person name="Korostin D."/>
            <person name="Efimov B.A."/>
        </authorList>
    </citation>
    <scope>NUCLEOTIDE SEQUENCE [LARGE SCALE GENOMIC DNA]</scope>
    <source>
        <strain evidence="5 6">ASD4241</strain>
    </source>
</reference>
<gene>
    <name evidence="5" type="ORF">KTH90_01260</name>
</gene>
<accession>A0ABS6K2G4</accession>
<feature type="compositionally biased region" description="Basic and acidic residues" evidence="4">
    <location>
        <begin position="119"/>
        <end position="134"/>
    </location>
</feature>
<comment type="caution">
    <text evidence="5">The sequence shown here is derived from an EMBL/GenBank/DDBJ whole genome shotgun (WGS) entry which is preliminary data.</text>
</comment>
<dbReference type="Pfam" id="PF01183">
    <property type="entry name" value="Glyco_hydro_25"/>
    <property type="match status" value="1"/>
</dbReference>
<comment type="similarity">
    <text evidence="1">Belongs to the glycosyl hydrolase 25 family.</text>
</comment>
<evidence type="ECO:0000313" key="6">
    <source>
        <dbReference type="Proteomes" id="UP001314681"/>
    </source>
</evidence>
<dbReference type="EMBL" id="JAHQCX010000001">
    <property type="protein sequence ID" value="MBU9724634.1"/>
    <property type="molecule type" value="Genomic_DNA"/>
</dbReference>
<dbReference type="InterPro" id="IPR013688">
    <property type="entry name" value="GBS_Bsp-like"/>
</dbReference>
<dbReference type="SMART" id="SM00641">
    <property type="entry name" value="Glyco_25"/>
    <property type="match status" value="1"/>
</dbReference>
<dbReference type="InterPro" id="IPR002053">
    <property type="entry name" value="Glyco_hydro_25"/>
</dbReference>
<keyword evidence="3" id="KW-0326">Glycosidase</keyword>
<dbReference type="Proteomes" id="UP001314681">
    <property type="component" value="Unassembled WGS sequence"/>
</dbReference>
<evidence type="ECO:0000256" key="4">
    <source>
        <dbReference type="SAM" id="MobiDB-lite"/>
    </source>
</evidence>
<feature type="region of interest" description="Disordered" evidence="4">
    <location>
        <begin position="65"/>
        <end position="134"/>
    </location>
</feature>
<keyword evidence="6" id="KW-1185">Reference proteome</keyword>
<dbReference type="SUPFAM" id="SSF51445">
    <property type="entry name" value="(Trans)glycosidases"/>
    <property type="match status" value="1"/>
</dbReference>
<dbReference type="PANTHER" id="PTHR34135:SF2">
    <property type="entry name" value="LYSOZYME"/>
    <property type="match status" value="1"/>
</dbReference>
<dbReference type="RefSeq" id="WP_238726130.1">
    <property type="nucleotide sequence ID" value="NZ_JAHQCX010000001.1"/>
</dbReference>
<keyword evidence="2" id="KW-0378">Hydrolase</keyword>